<reference evidence="1 2" key="1">
    <citation type="submission" date="2016-10" db="EMBL/GenBank/DDBJ databases">
        <authorList>
            <person name="de Groot N.N."/>
        </authorList>
    </citation>
    <scope>NUCLEOTIDE SEQUENCE [LARGE SCALE GENOMIC DNA]</scope>
    <source>
        <strain evidence="1 2">DSM 28010</strain>
    </source>
</reference>
<dbReference type="RefSeq" id="WP_090029014.1">
    <property type="nucleotide sequence ID" value="NZ_FNEB01000006.1"/>
</dbReference>
<dbReference type="PANTHER" id="PTHR12475:SF4">
    <property type="entry name" value="PROTEIN THEM6"/>
    <property type="match status" value="1"/>
</dbReference>
<dbReference type="InterPro" id="IPR029069">
    <property type="entry name" value="HotDog_dom_sf"/>
</dbReference>
<accession>A0A1G8P8R6</accession>
<name>A0A1G8P8R6_9RHOB</name>
<dbReference type="OrthoDB" id="3727779at2"/>
<evidence type="ECO:0000313" key="2">
    <source>
        <dbReference type="Proteomes" id="UP000199340"/>
    </source>
</evidence>
<evidence type="ECO:0000313" key="1">
    <source>
        <dbReference type="EMBL" id="SDI88901.1"/>
    </source>
</evidence>
<dbReference type="EMBL" id="FNEB01000006">
    <property type="protein sequence ID" value="SDI88901.1"/>
    <property type="molecule type" value="Genomic_DNA"/>
</dbReference>
<dbReference type="PANTHER" id="PTHR12475">
    <property type="match status" value="1"/>
</dbReference>
<dbReference type="AlphaFoldDB" id="A0A1G8P8R6"/>
<dbReference type="Proteomes" id="UP000199340">
    <property type="component" value="Unassembled WGS sequence"/>
</dbReference>
<protein>
    <submittedName>
        <fullName evidence="1">Acyl-CoA thioesterase FadM</fullName>
    </submittedName>
</protein>
<dbReference type="STRING" id="490829.SAMN05421850_106130"/>
<dbReference type="Pfam" id="PF13279">
    <property type="entry name" value="4HBT_2"/>
    <property type="match status" value="1"/>
</dbReference>
<keyword evidence="2" id="KW-1185">Reference proteome</keyword>
<dbReference type="CDD" id="cd00586">
    <property type="entry name" value="4HBT"/>
    <property type="match status" value="1"/>
</dbReference>
<proteinExistence type="predicted"/>
<gene>
    <name evidence="1" type="ORF">SAMN05421850_106130</name>
</gene>
<dbReference type="SUPFAM" id="SSF54637">
    <property type="entry name" value="Thioesterase/thiol ester dehydrase-isomerase"/>
    <property type="match status" value="1"/>
</dbReference>
<dbReference type="Gene3D" id="3.10.129.10">
    <property type="entry name" value="Hotdog Thioesterase"/>
    <property type="match status" value="1"/>
</dbReference>
<dbReference type="InterPro" id="IPR051490">
    <property type="entry name" value="THEM6_lcsJ_thioesterase"/>
</dbReference>
<organism evidence="1 2">
    <name type="scientific">Lutimaribacter saemankumensis</name>
    <dbReference type="NCBI Taxonomy" id="490829"/>
    <lineage>
        <taxon>Bacteria</taxon>
        <taxon>Pseudomonadati</taxon>
        <taxon>Pseudomonadota</taxon>
        <taxon>Alphaproteobacteria</taxon>
        <taxon>Rhodobacterales</taxon>
        <taxon>Roseobacteraceae</taxon>
        <taxon>Lutimaribacter</taxon>
    </lineage>
</organism>
<sequence length="178" mass="20535">MYPFIRLAAQVMRARRLPDLPLDGVHVSHHVCLPWDLDPFMELNNGRTLTLYDLGRIPLAHRVGLITMLRDNRWGLTMAGACVRYRRRVRLFERIEMRSRALCWDGRFVYLEQSMWRRDGQCAGHILYRAAVTDQDGIVGTDRVLAALGQAGATRPIPDWVAKWIAAEDARPWPPMQD</sequence>